<organism evidence="5 6">
    <name type="scientific">Maudiozyma exigua</name>
    <name type="common">Yeast</name>
    <name type="synonym">Kazachstania exigua</name>
    <dbReference type="NCBI Taxonomy" id="34358"/>
    <lineage>
        <taxon>Eukaryota</taxon>
        <taxon>Fungi</taxon>
        <taxon>Dikarya</taxon>
        <taxon>Ascomycota</taxon>
        <taxon>Saccharomycotina</taxon>
        <taxon>Saccharomycetes</taxon>
        <taxon>Saccharomycetales</taxon>
        <taxon>Saccharomycetaceae</taxon>
        <taxon>Maudiozyma</taxon>
    </lineage>
</organism>
<reference evidence="5 6" key="1">
    <citation type="submission" date="2020-11" db="EMBL/GenBank/DDBJ databases">
        <title>Kefir isolates.</title>
        <authorList>
            <person name="Marcisauskas S."/>
            <person name="Kim Y."/>
            <person name="Blasche S."/>
        </authorList>
    </citation>
    <scope>NUCLEOTIDE SEQUENCE [LARGE SCALE GENOMIC DNA]</scope>
    <source>
        <strain evidence="5 6">OG2</strain>
    </source>
</reference>
<sequence>MEEPWSIEFKTYRTHIKNYSEDSRSKLMYSMNFSHHPRYNVIIKNKLGLLLSSDKINESVKERDTRIQDLIENDCSTGFPESLDMLLGSKLTNMWEQRQILRGDAGETFRTINCIIRCINLFSSTGFKGLIIEIESIGKGSVEVFNNKVNDIKDLLKEINIADYQISHDTLTEQTDLNPIESDTDNLCNLAYQYVRVLEY</sequence>
<comment type="similarity">
    <text evidence="2 4">Belongs to the Mediator complex subunit 20 family.</text>
</comment>
<comment type="subcellular location">
    <subcellularLocation>
        <location evidence="1 4">Nucleus</location>
    </subcellularLocation>
</comment>
<dbReference type="GO" id="GO:0003712">
    <property type="term" value="F:transcription coregulator activity"/>
    <property type="evidence" value="ECO:0007669"/>
    <property type="project" value="InterPro"/>
</dbReference>
<dbReference type="InterPro" id="IPR013921">
    <property type="entry name" value="Mediator_Med20"/>
</dbReference>
<dbReference type="GO" id="GO:0016592">
    <property type="term" value="C:mediator complex"/>
    <property type="evidence" value="ECO:0007669"/>
    <property type="project" value="InterPro"/>
</dbReference>
<keyword evidence="4" id="KW-0804">Transcription</keyword>
<comment type="caution">
    <text evidence="5">The sequence shown here is derived from an EMBL/GenBank/DDBJ whole genome shotgun (WGS) entry which is preliminary data.</text>
</comment>
<dbReference type="OrthoDB" id="1854899at2759"/>
<dbReference type="Proteomes" id="UP000750334">
    <property type="component" value="Unassembled WGS sequence"/>
</dbReference>
<dbReference type="AlphaFoldDB" id="A0A9P6WDN1"/>
<keyword evidence="4" id="KW-0805">Transcription regulation</keyword>
<keyword evidence="6" id="KW-1185">Reference proteome</keyword>
<evidence type="ECO:0000256" key="3">
    <source>
        <dbReference type="ARBA" id="ARBA00023242"/>
    </source>
</evidence>
<evidence type="ECO:0000256" key="2">
    <source>
        <dbReference type="ARBA" id="ARBA00010743"/>
    </source>
</evidence>
<comment type="subunit">
    <text evidence="4">Component of the Mediator complex.</text>
</comment>
<keyword evidence="4" id="KW-0010">Activator</keyword>
<keyword evidence="3 4" id="KW-0539">Nucleus</keyword>
<dbReference type="GO" id="GO:0006357">
    <property type="term" value="P:regulation of transcription by RNA polymerase II"/>
    <property type="evidence" value="ECO:0007669"/>
    <property type="project" value="InterPro"/>
</dbReference>
<protein>
    <recommendedName>
        <fullName evidence="4">Mediator of RNA polymerase II transcription subunit 20</fullName>
    </recommendedName>
    <alternativeName>
        <fullName evidence="4">Mediator complex subunit 20</fullName>
    </alternativeName>
</protein>
<name>A0A9P6WDN1_MAUEX</name>
<dbReference type="EMBL" id="PUHR01000041">
    <property type="protein sequence ID" value="KAG0669442.1"/>
    <property type="molecule type" value="Genomic_DNA"/>
</dbReference>
<dbReference type="Pfam" id="PF08612">
    <property type="entry name" value="Med20"/>
    <property type="match status" value="1"/>
</dbReference>
<accession>A0A9P6WDN1</accession>
<evidence type="ECO:0000256" key="4">
    <source>
        <dbReference type="RuleBase" id="RU364152"/>
    </source>
</evidence>
<dbReference type="Gene3D" id="3.30.310.180">
    <property type="match status" value="1"/>
</dbReference>
<evidence type="ECO:0000256" key="1">
    <source>
        <dbReference type="ARBA" id="ARBA00004123"/>
    </source>
</evidence>
<evidence type="ECO:0000313" key="6">
    <source>
        <dbReference type="Proteomes" id="UP000750334"/>
    </source>
</evidence>
<evidence type="ECO:0000313" key="5">
    <source>
        <dbReference type="EMBL" id="KAG0669442.1"/>
    </source>
</evidence>
<proteinExistence type="inferred from homology"/>
<comment type="function">
    <text evidence="4">Component of the Mediator complex, a coactivator involved in the regulated transcription of nearly all RNA polymerase II-dependent genes. Mediator functions as a bridge to convey information from gene-specific regulatory proteins to the basal RNA polymerase II transcription machinery. Mediator is recruited to promoters by direct interactions with regulatory proteins and serves as a scaffold for the assembly of a functional preinitiation complex with RNA polymerase II and the general transcription factors.</text>
</comment>
<gene>
    <name evidence="5" type="primary">SRB2</name>
    <name evidence="4" type="synonym">MED20</name>
    <name evidence="5" type="ORF">C6P45_003795</name>
</gene>